<feature type="domain" description="DEAD-box RNA helicase Q" evidence="11">
    <location>
        <begin position="1"/>
        <end position="29"/>
    </location>
</feature>
<dbReference type="InterPro" id="IPR014001">
    <property type="entry name" value="Helicase_ATP-bd"/>
</dbReference>
<keyword evidence="13" id="KW-1185">Reference proteome</keyword>
<dbReference type="PROSITE" id="PS51192">
    <property type="entry name" value="HELICASE_ATP_BIND_1"/>
    <property type="match status" value="1"/>
</dbReference>
<dbReference type="InterPro" id="IPR027417">
    <property type="entry name" value="P-loop_NTPase"/>
</dbReference>
<dbReference type="CDD" id="cd00268">
    <property type="entry name" value="DEADc"/>
    <property type="match status" value="1"/>
</dbReference>
<feature type="compositionally biased region" description="Polar residues" evidence="8">
    <location>
        <begin position="419"/>
        <end position="434"/>
    </location>
</feature>
<keyword evidence="2 7" id="KW-0378">Hydrolase</keyword>
<dbReference type="Pfam" id="PF00271">
    <property type="entry name" value="Helicase_C"/>
    <property type="match status" value="1"/>
</dbReference>
<feature type="domain" description="Helicase ATP-binding" evidence="9">
    <location>
        <begin position="32"/>
        <end position="210"/>
    </location>
</feature>
<evidence type="ECO:0000256" key="4">
    <source>
        <dbReference type="ARBA" id="ARBA00022840"/>
    </source>
</evidence>
<keyword evidence="4 7" id="KW-0067">ATP-binding</keyword>
<dbReference type="InterPro" id="IPR044742">
    <property type="entry name" value="DEAD/DEAH_RhlB"/>
</dbReference>
<evidence type="ECO:0000259" key="9">
    <source>
        <dbReference type="PROSITE" id="PS51192"/>
    </source>
</evidence>
<keyword evidence="1 7" id="KW-0547">Nucleotide-binding</keyword>
<reference evidence="12" key="1">
    <citation type="submission" date="2021-10" db="EMBL/GenBank/DDBJ databases">
        <title>The complete genome sequence of Leeia sp. TBRC 13508.</title>
        <authorList>
            <person name="Charoenyingcharoen P."/>
            <person name="Yukphan P."/>
        </authorList>
    </citation>
    <scope>NUCLEOTIDE SEQUENCE</scope>
    <source>
        <strain evidence="12">TBRC 13508</strain>
    </source>
</reference>
<dbReference type="InterPro" id="IPR050079">
    <property type="entry name" value="DEAD_box_RNA_helicase"/>
</dbReference>
<dbReference type="PANTHER" id="PTHR47959">
    <property type="entry name" value="ATP-DEPENDENT RNA HELICASE RHLE-RELATED"/>
    <property type="match status" value="1"/>
</dbReference>
<evidence type="ECO:0000313" key="12">
    <source>
        <dbReference type="EMBL" id="MCB6183782.1"/>
    </source>
</evidence>
<name>A0ABS8D6K1_9NEIS</name>
<evidence type="ECO:0000256" key="1">
    <source>
        <dbReference type="ARBA" id="ARBA00022741"/>
    </source>
</evidence>
<dbReference type="Gene3D" id="3.40.50.300">
    <property type="entry name" value="P-loop containing nucleotide triphosphate hydrolases"/>
    <property type="match status" value="2"/>
</dbReference>
<dbReference type="InterPro" id="IPR001650">
    <property type="entry name" value="Helicase_C-like"/>
</dbReference>
<evidence type="ECO:0000256" key="2">
    <source>
        <dbReference type="ARBA" id="ARBA00022801"/>
    </source>
</evidence>
<dbReference type="Proteomes" id="UP001165395">
    <property type="component" value="Unassembled WGS sequence"/>
</dbReference>
<evidence type="ECO:0000256" key="6">
    <source>
        <dbReference type="PROSITE-ProRule" id="PRU00552"/>
    </source>
</evidence>
<evidence type="ECO:0000256" key="8">
    <source>
        <dbReference type="SAM" id="MobiDB-lite"/>
    </source>
</evidence>
<comment type="caution">
    <text evidence="12">The sequence shown here is derived from an EMBL/GenBank/DDBJ whole genome shotgun (WGS) entry which is preliminary data.</text>
</comment>
<keyword evidence="3 7" id="KW-0347">Helicase</keyword>
<accession>A0ABS8D6K1</accession>
<dbReference type="PANTHER" id="PTHR47959:SF13">
    <property type="entry name" value="ATP-DEPENDENT RNA HELICASE RHLE"/>
    <property type="match status" value="1"/>
</dbReference>
<dbReference type="Pfam" id="PF00270">
    <property type="entry name" value="DEAD"/>
    <property type="match status" value="1"/>
</dbReference>
<dbReference type="PROSITE" id="PS51195">
    <property type="entry name" value="Q_MOTIF"/>
    <property type="match status" value="1"/>
</dbReference>
<organism evidence="12 13">
    <name type="scientific">Leeia speluncae</name>
    <dbReference type="NCBI Taxonomy" id="2884804"/>
    <lineage>
        <taxon>Bacteria</taxon>
        <taxon>Pseudomonadati</taxon>
        <taxon>Pseudomonadota</taxon>
        <taxon>Betaproteobacteria</taxon>
        <taxon>Neisseriales</taxon>
        <taxon>Leeiaceae</taxon>
        <taxon>Leeia</taxon>
    </lineage>
</organism>
<feature type="short sequence motif" description="Q motif" evidence="6">
    <location>
        <begin position="1"/>
        <end position="29"/>
    </location>
</feature>
<evidence type="ECO:0000259" key="10">
    <source>
        <dbReference type="PROSITE" id="PS51194"/>
    </source>
</evidence>
<evidence type="ECO:0000256" key="7">
    <source>
        <dbReference type="RuleBase" id="RU000492"/>
    </source>
</evidence>
<dbReference type="GO" id="GO:0004386">
    <property type="term" value="F:helicase activity"/>
    <property type="evidence" value="ECO:0007669"/>
    <property type="project" value="UniProtKB-KW"/>
</dbReference>
<dbReference type="SUPFAM" id="SSF52540">
    <property type="entry name" value="P-loop containing nucleoside triphosphate hydrolases"/>
    <property type="match status" value="1"/>
</dbReference>
<proteinExistence type="inferred from homology"/>
<dbReference type="PROSITE" id="PS00039">
    <property type="entry name" value="DEAD_ATP_HELICASE"/>
    <property type="match status" value="1"/>
</dbReference>
<sequence length="434" mass="47804">MLFNDLHLCDEIMRAITDQGYDAPTPIQAAAIPMVIAGSDLLAAAQTGTGKTAAFTLPMLNRLRPYGNTSPSPARHPVRAVILTPTRELADQVYTNVQNYSKYLPLRSTVIFGGISMDPQTQALRNGVEVVVATPGRLLDHLNQKNISLAQVEFLVLDEADRMLDMGFINDIKKLMSLLPSKRQTLLFSATFSPEIKALADQLLKQPEIIEVARQNTTAETVTQQLFKVEDAQRYRLLTKLLRHHEMKQVLVFTRTKQAAERLAKSLVKDRFTAVSIHGDKVQSARLEALAAFKEGKATVMVATDVAARGIDIDQLPHVINYELPTSPEDYVHRIGRTGRAGAKGHAISLASPEEEKQLQGIEKLIGKPIPLEDSKAMLYSSHSFAATRSPLYVDPGIIPGRAGRPREIPALFLPPRQPNANSLTAVSQENTEQ</sequence>
<feature type="region of interest" description="Disordered" evidence="8">
    <location>
        <begin position="414"/>
        <end position="434"/>
    </location>
</feature>
<dbReference type="RefSeq" id="WP_227180602.1">
    <property type="nucleotide sequence ID" value="NZ_JAJBZT010000004.1"/>
</dbReference>
<dbReference type="InterPro" id="IPR011545">
    <property type="entry name" value="DEAD/DEAH_box_helicase_dom"/>
</dbReference>
<evidence type="ECO:0000256" key="3">
    <source>
        <dbReference type="ARBA" id="ARBA00022806"/>
    </source>
</evidence>
<evidence type="ECO:0000259" key="11">
    <source>
        <dbReference type="PROSITE" id="PS51195"/>
    </source>
</evidence>
<evidence type="ECO:0000256" key="5">
    <source>
        <dbReference type="ARBA" id="ARBA00038437"/>
    </source>
</evidence>
<dbReference type="PROSITE" id="PS51194">
    <property type="entry name" value="HELICASE_CTER"/>
    <property type="match status" value="1"/>
</dbReference>
<protein>
    <submittedName>
        <fullName evidence="12">DEAD/DEAH box helicase</fullName>
    </submittedName>
</protein>
<dbReference type="InterPro" id="IPR000629">
    <property type="entry name" value="RNA-helicase_DEAD-box_CS"/>
</dbReference>
<comment type="similarity">
    <text evidence="5 7">Belongs to the DEAD box helicase family.</text>
</comment>
<dbReference type="InterPro" id="IPR014014">
    <property type="entry name" value="RNA_helicase_DEAD_Q_motif"/>
</dbReference>
<feature type="domain" description="Helicase C-terminal" evidence="10">
    <location>
        <begin position="221"/>
        <end position="383"/>
    </location>
</feature>
<dbReference type="SMART" id="SM00490">
    <property type="entry name" value="HELICc"/>
    <property type="match status" value="1"/>
</dbReference>
<dbReference type="EMBL" id="JAJBZT010000004">
    <property type="protein sequence ID" value="MCB6183782.1"/>
    <property type="molecule type" value="Genomic_DNA"/>
</dbReference>
<dbReference type="CDD" id="cd18787">
    <property type="entry name" value="SF2_C_DEAD"/>
    <property type="match status" value="1"/>
</dbReference>
<dbReference type="SMART" id="SM00487">
    <property type="entry name" value="DEXDc"/>
    <property type="match status" value="1"/>
</dbReference>
<gene>
    <name evidence="12" type="ORF">LIN78_09510</name>
</gene>
<evidence type="ECO:0000313" key="13">
    <source>
        <dbReference type="Proteomes" id="UP001165395"/>
    </source>
</evidence>